<dbReference type="GO" id="GO:0003886">
    <property type="term" value="F:DNA (cytosine-5-)-methyltransferase activity"/>
    <property type="evidence" value="ECO:0007669"/>
    <property type="project" value="TreeGrafter"/>
</dbReference>
<proteinExistence type="predicted"/>
<gene>
    <name evidence="1" type="ORF">F3Y22_tig00110443pilonHSYRG00204</name>
</gene>
<dbReference type="Proteomes" id="UP000436088">
    <property type="component" value="Unassembled WGS sequence"/>
</dbReference>
<protein>
    <recommendedName>
        <fullName evidence="3">DNA (Cytosine-5)-methyltransferase DRM1/2</fullName>
    </recommendedName>
</protein>
<comment type="caution">
    <text evidence="1">The sequence shown here is derived from an EMBL/GenBank/DDBJ whole genome shotgun (WGS) entry which is preliminary data.</text>
</comment>
<dbReference type="EMBL" id="VEPZ02000988">
    <property type="protein sequence ID" value="KAE8704786.1"/>
    <property type="molecule type" value="Genomic_DNA"/>
</dbReference>
<keyword evidence="2" id="KW-1185">Reference proteome</keyword>
<dbReference type="GO" id="GO:0005634">
    <property type="term" value="C:nucleus"/>
    <property type="evidence" value="ECO:0007669"/>
    <property type="project" value="TreeGrafter"/>
</dbReference>
<organism evidence="1 2">
    <name type="scientific">Hibiscus syriacus</name>
    <name type="common">Rose of Sharon</name>
    <dbReference type="NCBI Taxonomy" id="106335"/>
    <lineage>
        <taxon>Eukaryota</taxon>
        <taxon>Viridiplantae</taxon>
        <taxon>Streptophyta</taxon>
        <taxon>Embryophyta</taxon>
        <taxon>Tracheophyta</taxon>
        <taxon>Spermatophyta</taxon>
        <taxon>Magnoliopsida</taxon>
        <taxon>eudicotyledons</taxon>
        <taxon>Gunneridae</taxon>
        <taxon>Pentapetalae</taxon>
        <taxon>rosids</taxon>
        <taxon>malvids</taxon>
        <taxon>Malvales</taxon>
        <taxon>Malvaceae</taxon>
        <taxon>Malvoideae</taxon>
        <taxon>Hibiscus</taxon>
    </lineage>
</organism>
<dbReference type="PANTHER" id="PTHR23068">
    <property type="entry name" value="DNA CYTOSINE-5- -METHYLTRANSFERASE 3-RELATED"/>
    <property type="match status" value="1"/>
</dbReference>
<reference evidence="1" key="1">
    <citation type="submission" date="2019-09" db="EMBL/GenBank/DDBJ databases">
        <title>Draft genome information of white flower Hibiscus syriacus.</title>
        <authorList>
            <person name="Kim Y.-M."/>
        </authorList>
    </citation>
    <scope>NUCLEOTIDE SEQUENCE [LARGE SCALE GENOMIC DNA]</scope>
    <source>
        <strain evidence="1">YM2019G1</strain>
    </source>
</reference>
<evidence type="ECO:0000313" key="1">
    <source>
        <dbReference type="EMBL" id="KAE8704786.1"/>
    </source>
</evidence>
<dbReference type="InterPro" id="IPR050390">
    <property type="entry name" value="C5-Methyltransferase"/>
</dbReference>
<sequence length="273" mass="31292">MQHVDFDNNSSDYEAIFQDDFTNIDSFSDTKGILNSDSDEENKLLYLIKIGYSEVEALIAMERCGPDSSIAELKDFICDAQMAKAAETLLPVEDRKPLCNDPNYEKRQNSSYDLKCQIDRKIRKALEAYDDESPSSVQKYVLDECQKWNLVWVGRNKVVPLKPDEVEMLLSFNVLSLFSGISDTEIPLPYSTFPESWKGLVDGKTGYLNFWNPVTNVHPYERLVSVESVSMSYSVPYVLNFKFNNLLKDIMDIILSRKLISMEEAAMMYQDLS</sequence>
<evidence type="ECO:0000313" key="2">
    <source>
        <dbReference type="Proteomes" id="UP000436088"/>
    </source>
</evidence>
<dbReference type="PANTHER" id="PTHR23068:SF25">
    <property type="entry name" value="DNA (CYTOSINE-5)-METHYLTRANSFERASE DRM2"/>
    <property type="match status" value="1"/>
</dbReference>
<name>A0A6A3AKY8_HIBSY</name>
<dbReference type="AlphaFoldDB" id="A0A6A3AKY8"/>
<accession>A0A6A3AKY8</accession>
<evidence type="ECO:0008006" key="3">
    <source>
        <dbReference type="Google" id="ProtNLM"/>
    </source>
</evidence>